<evidence type="ECO:0000313" key="1">
    <source>
        <dbReference type="EMBL" id="VFQ45309.1"/>
    </source>
</evidence>
<sequence length="101" mass="11590">MTSLSSLSSPDMFTGSEISELCDSIKDVHRLLKSVGDLLTELEETDDSGGNCLHLDFKRWGIRTITKDLLTRQYNKINRMMIIYQEEQKRMKEMGIFGKNG</sequence>
<name>A0A4U8YPY6_9BACT</name>
<organism evidence="1 2">
    <name type="scientific">Desulfoluna butyratoxydans</name>
    <dbReference type="NCBI Taxonomy" id="231438"/>
    <lineage>
        <taxon>Bacteria</taxon>
        <taxon>Pseudomonadati</taxon>
        <taxon>Thermodesulfobacteriota</taxon>
        <taxon>Desulfobacteria</taxon>
        <taxon>Desulfobacterales</taxon>
        <taxon>Desulfolunaceae</taxon>
        <taxon>Desulfoluna</taxon>
    </lineage>
</organism>
<proteinExistence type="predicted"/>
<gene>
    <name evidence="1" type="ORF">MSL71_29660</name>
</gene>
<accession>A0A4U8YPY6</accession>
<protein>
    <submittedName>
        <fullName evidence="1">Uncharacterized protein</fullName>
    </submittedName>
</protein>
<dbReference type="Proteomes" id="UP000507962">
    <property type="component" value="Unassembled WGS sequence"/>
</dbReference>
<dbReference type="AlphaFoldDB" id="A0A4U8YPY6"/>
<dbReference type="RefSeq" id="WP_180141721.1">
    <property type="nucleotide sequence ID" value="NZ_CAADHO010000005.1"/>
</dbReference>
<evidence type="ECO:0000313" key="2">
    <source>
        <dbReference type="Proteomes" id="UP000507962"/>
    </source>
</evidence>
<dbReference type="EMBL" id="CAADHO010000005">
    <property type="protein sequence ID" value="VFQ45309.1"/>
    <property type="molecule type" value="Genomic_DNA"/>
</dbReference>
<reference evidence="1 2" key="1">
    <citation type="submission" date="2019-03" db="EMBL/GenBank/DDBJ databases">
        <authorList>
            <person name="Nijsse B."/>
        </authorList>
    </citation>
    <scope>NUCLEOTIDE SEQUENCE [LARGE SCALE GENOMIC DNA]</scope>
    <source>
        <strain evidence="1">Desulfoluna butyratoxydans MSL71</strain>
    </source>
</reference>
<keyword evidence="2" id="KW-1185">Reference proteome</keyword>